<evidence type="ECO:0000256" key="1">
    <source>
        <dbReference type="ARBA" id="ARBA00023015"/>
    </source>
</evidence>
<reference evidence="5" key="1">
    <citation type="journal article" date="2019" name="Int. J. Syst. Evol. Microbiol.">
        <title>The Global Catalogue of Microorganisms (GCM) 10K type strain sequencing project: providing services to taxonomists for standard genome sequencing and annotation.</title>
        <authorList>
            <consortium name="The Broad Institute Genomics Platform"/>
            <consortium name="The Broad Institute Genome Sequencing Center for Infectious Disease"/>
            <person name="Wu L."/>
            <person name="Ma J."/>
        </authorList>
    </citation>
    <scope>NUCLEOTIDE SEQUENCE [LARGE SCALE GENOMIC DNA]</scope>
    <source>
        <strain evidence="5">NBRC 109019</strain>
    </source>
</reference>
<feature type="domain" description="HTH deoR-type" evidence="3">
    <location>
        <begin position="31"/>
        <end position="86"/>
    </location>
</feature>
<dbReference type="EMBL" id="AP027734">
    <property type="protein sequence ID" value="BDZ55661.1"/>
    <property type="molecule type" value="Genomic_DNA"/>
</dbReference>
<dbReference type="SMART" id="SM00420">
    <property type="entry name" value="HTH_DEOR"/>
    <property type="match status" value="1"/>
</dbReference>
<evidence type="ECO:0000256" key="2">
    <source>
        <dbReference type="ARBA" id="ARBA00023163"/>
    </source>
</evidence>
<keyword evidence="1" id="KW-0805">Transcription regulation</keyword>
<dbReference type="PANTHER" id="PTHR30363">
    <property type="entry name" value="HTH-TYPE TRANSCRIPTIONAL REGULATOR SRLR-RELATED"/>
    <property type="match status" value="1"/>
</dbReference>
<dbReference type="InterPro" id="IPR014036">
    <property type="entry name" value="DeoR-like_C"/>
</dbReference>
<dbReference type="PRINTS" id="PR00037">
    <property type="entry name" value="HTHLACR"/>
</dbReference>
<dbReference type="RefSeq" id="WP_234659608.1">
    <property type="nucleotide sequence ID" value="NZ_AP027734.1"/>
</dbReference>
<gene>
    <name evidence="4" type="ORF">GCM10025870_27340</name>
</gene>
<evidence type="ECO:0000313" key="5">
    <source>
        <dbReference type="Proteomes" id="UP001321477"/>
    </source>
</evidence>
<dbReference type="Pfam" id="PF00455">
    <property type="entry name" value="DeoRC"/>
    <property type="match status" value="1"/>
</dbReference>
<proteinExistence type="predicted"/>
<dbReference type="InterPro" id="IPR001034">
    <property type="entry name" value="DeoR_HTH"/>
</dbReference>
<dbReference type="InterPro" id="IPR036390">
    <property type="entry name" value="WH_DNA-bd_sf"/>
</dbReference>
<dbReference type="SUPFAM" id="SSF100950">
    <property type="entry name" value="NagB/RpiA/CoA transferase-like"/>
    <property type="match status" value="1"/>
</dbReference>
<protein>
    <submittedName>
        <fullName evidence="4">D-beta-D-heptose 1-phosphate adenosyltransferase</fullName>
    </submittedName>
</protein>
<keyword evidence="5" id="KW-1185">Reference proteome</keyword>
<organism evidence="4 5">
    <name type="scientific">Agromyces marinus</name>
    <dbReference type="NCBI Taxonomy" id="1389020"/>
    <lineage>
        <taxon>Bacteria</taxon>
        <taxon>Bacillati</taxon>
        <taxon>Actinomycetota</taxon>
        <taxon>Actinomycetes</taxon>
        <taxon>Micrococcales</taxon>
        <taxon>Microbacteriaceae</taxon>
        <taxon>Agromyces</taxon>
    </lineage>
</organism>
<evidence type="ECO:0000313" key="4">
    <source>
        <dbReference type="EMBL" id="BDZ55661.1"/>
    </source>
</evidence>
<keyword evidence="2" id="KW-0804">Transcription</keyword>
<dbReference type="Pfam" id="PF08220">
    <property type="entry name" value="HTH_DeoR"/>
    <property type="match status" value="1"/>
</dbReference>
<accession>A0ABM8H4D1</accession>
<name>A0ABM8H4D1_9MICO</name>
<dbReference type="InterPro" id="IPR037171">
    <property type="entry name" value="NagB/RpiA_transferase-like"/>
</dbReference>
<evidence type="ECO:0000259" key="3">
    <source>
        <dbReference type="PROSITE" id="PS51000"/>
    </source>
</evidence>
<dbReference type="SUPFAM" id="SSF46785">
    <property type="entry name" value="Winged helix' DNA-binding domain"/>
    <property type="match status" value="1"/>
</dbReference>
<dbReference type="Proteomes" id="UP001321477">
    <property type="component" value="Chromosome"/>
</dbReference>
<dbReference type="Gene3D" id="3.40.50.1360">
    <property type="match status" value="1"/>
</dbReference>
<dbReference type="InterPro" id="IPR050313">
    <property type="entry name" value="Carb_Metab_HTH_regulators"/>
</dbReference>
<dbReference type="SMART" id="SM01134">
    <property type="entry name" value="DeoRC"/>
    <property type="match status" value="1"/>
</dbReference>
<sequence length="297" mass="30707">MPAESADAVLAHPDSPAERALAAASPAARDATHRRALTADLVVERGFVRVVELGEAFGVTPVTARADLDALERSGLVRRVHGGAVPAGAGAAGSRPEREPSFEEALAASVVPKQLIGERVAATVRSGQSIILDVGTTTLQVARALRARDDLDDVTIFTNGLSLALELEPEIPRFTVVVTGGTLRPRQHSLVHPLAGSVLDEVHADLAVIGCNGVDARHGVTNANLPEAGVKSLMLARAARSVVVADASKLGEVHLGRIAPVDAFDLLVTDAAAPAVLVDELRDAGLDVLVAHDAGRS</sequence>
<dbReference type="PROSITE" id="PS51000">
    <property type="entry name" value="HTH_DEOR_2"/>
    <property type="match status" value="1"/>
</dbReference>
<dbReference type="PANTHER" id="PTHR30363:SF44">
    <property type="entry name" value="AGA OPERON TRANSCRIPTIONAL REPRESSOR-RELATED"/>
    <property type="match status" value="1"/>
</dbReference>